<evidence type="ECO:0000259" key="3">
    <source>
        <dbReference type="Pfam" id="PF05970"/>
    </source>
</evidence>
<reference evidence="4" key="2">
    <citation type="journal article" date="2023" name="BMC Genomics">
        <title>Pest status, molecular evolution, and epigenetic factors derived from the genome assembly of Frankliniella fusca, a thysanopteran phytovirus vector.</title>
        <authorList>
            <person name="Catto M.A."/>
            <person name="Labadie P.E."/>
            <person name="Jacobson A.L."/>
            <person name="Kennedy G.G."/>
            <person name="Srinivasan R."/>
            <person name="Hunt B.G."/>
        </authorList>
    </citation>
    <scope>NUCLEOTIDE SEQUENCE</scope>
    <source>
        <strain evidence="4">PL_HMW_Pooled</strain>
    </source>
</reference>
<evidence type="ECO:0000313" key="5">
    <source>
        <dbReference type="Proteomes" id="UP001219518"/>
    </source>
</evidence>
<evidence type="ECO:0000256" key="2">
    <source>
        <dbReference type="SAM" id="Phobius"/>
    </source>
</evidence>
<keyword evidence="1" id="KW-0547">Nucleotide-binding</keyword>
<comment type="similarity">
    <text evidence="1">Belongs to the helicase family.</text>
</comment>
<keyword evidence="5" id="KW-1185">Reference proteome</keyword>
<dbReference type="GO" id="GO:0005524">
    <property type="term" value="F:ATP binding"/>
    <property type="evidence" value="ECO:0007669"/>
    <property type="project" value="UniProtKB-KW"/>
</dbReference>
<dbReference type="Pfam" id="PF05970">
    <property type="entry name" value="PIF1"/>
    <property type="match status" value="1"/>
</dbReference>
<dbReference type="Gene3D" id="3.40.50.300">
    <property type="entry name" value="P-loop containing nucleotide triphosphate hydrolases"/>
    <property type="match status" value="1"/>
</dbReference>
<name>A0AAE1LSZ2_9NEOP</name>
<keyword evidence="1 4" id="KW-0347">Helicase</keyword>
<protein>
    <recommendedName>
        <fullName evidence="1">ATP-dependent DNA helicase</fullName>
        <ecNumber evidence="1">5.6.2.3</ecNumber>
    </recommendedName>
</protein>
<feature type="domain" description="DNA helicase Pif1-like DEAD-box helicase" evidence="3">
    <location>
        <begin position="186"/>
        <end position="247"/>
    </location>
</feature>
<keyword evidence="1" id="KW-0234">DNA repair</keyword>
<accession>A0AAE1LSZ2</accession>
<reference evidence="4" key="1">
    <citation type="submission" date="2021-07" db="EMBL/GenBank/DDBJ databases">
        <authorList>
            <person name="Catto M.A."/>
            <person name="Jacobson A."/>
            <person name="Kennedy G."/>
            <person name="Labadie P."/>
            <person name="Hunt B.G."/>
            <person name="Srinivasan R."/>
        </authorList>
    </citation>
    <scope>NUCLEOTIDE SEQUENCE</scope>
    <source>
        <strain evidence="4">PL_HMW_Pooled</strain>
        <tissue evidence="4">Head</tissue>
    </source>
</reference>
<dbReference type="GO" id="GO:0006281">
    <property type="term" value="P:DNA repair"/>
    <property type="evidence" value="ECO:0007669"/>
    <property type="project" value="UniProtKB-KW"/>
</dbReference>
<dbReference type="InterPro" id="IPR010285">
    <property type="entry name" value="DNA_helicase_pif1-like_DEAD"/>
</dbReference>
<dbReference type="PANTHER" id="PTHR10492">
    <property type="match status" value="1"/>
</dbReference>
<evidence type="ECO:0000313" key="4">
    <source>
        <dbReference type="EMBL" id="KAK3929734.1"/>
    </source>
</evidence>
<gene>
    <name evidence="4" type="ORF">KUF71_019575</name>
</gene>
<dbReference type="Proteomes" id="UP001219518">
    <property type="component" value="Unassembled WGS sequence"/>
</dbReference>
<sequence length="248" mass="27907">MFGNQATGMQLAVYLHSHALLSILNFTTFVYNYIIFNALRTVDGHLHPTFKSACATLNLIENEQEVLNYIDEVVSEQFPRTLRVCFALLLCNVNPVDPRGLWDRYNQELAADYLYDLVDDQELAFQLCLNDICEILLEFGKSLEDYHLPALNEEVLGRRAPNVEVPSNNLAKPNRLVETLNVEQLIDCLYQRNENKCFFLTGPGGSGKTYTYNILIDYLEATGRSSVVAANTGVAANLLQHGLTSHNV</sequence>
<proteinExistence type="inferred from homology"/>
<keyword evidence="2" id="KW-0472">Membrane</keyword>
<keyword evidence="1" id="KW-0378">Hydrolase</keyword>
<comment type="cofactor">
    <cofactor evidence="1">
        <name>Mg(2+)</name>
        <dbReference type="ChEBI" id="CHEBI:18420"/>
    </cofactor>
</comment>
<dbReference type="GO" id="GO:0006310">
    <property type="term" value="P:DNA recombination"/>
    <property type="evidence" value="ECO:0007669"/>
    <property type="project" value="UniProtKB-KW"/>
</dbReference>
<organism evidence="4 5">
    <name type="scientific">Frankliniella fusca</name>
    <dbReference type="NCBI Taxonomy" id="407009"/>
    <lineage>
        <taxon>Eukaryota</taxon>
        <taxon>Metazoa</taxon>
        <taxon>Ecdysozoa</taxon>
        <taxon>Arthropoda</taxon>
        <taxon>Hexapoda</taxon>
        <taxon>Insecta</taxon>
        <taxon>Pterygota</taxon>
        <taxon>Neoptera</taxon>
        <taxon>Paraneoptera</taxon>
        <taxon>Thysanoptera</taxon>
        <taxon>Terebrantia</taxon>
        <taxon>Thripoidea</taxon>
        <taxon>Thripidae</taxon>
        <taxon>Frankliniella</taxon>
    </lineage>
</organism>
<dbReference type="InterPro" id="IPR027417">
    <property type="entry name" value="P-loop_NTPase"/>
</dbReference>
<dbReference type="GO" id="GO:0043139">
    <property type="term" value="F:5'-3' DNA helicase activity"/>
    <property type="evidence" value="ECO:0007669"/>
    <property type="project" value="UniProtKB-EC"/>
</dbReference>
<dbReference type="GO" id="GO:0000723">
    <property type="term" value="P:telomere maintenance"/>
    <property type="evidence" value="ECO:0007669"/>
    <property type="project" value="InterPro"/>
</dbReference>
<evidence type="ECO:0000256" key="1">
    <source>
        <dbReference type="RuleBase" id="RU363044"/>
    </source>
</evidence>
<dbReference type="EC" id="5.6.2.3" evidence="1"/>
<comment type="catalytic activity">
    <reaction evidence="1">
        <text>ATP + H2O = ADP + phosphate + H(+)</text>
        <dbReference type="Rhea" id="RHEA:13065"/>
        <dbReference type="ChEBI" id="CHEBI:15377"/>
        <dbReference type="ChEBI" id="CHEBI:15378"/>
        <dbReference type="ChEBI" id="CHEBI:30616"/>
        <dbReference type="ChEBI" id="CHEBI:43474"/>
        <dbReference type="ChEBI" id="CHEBI:456216"/>
        <dbReference type="EC" id="5.6.2.3"/>
    </reaction>
</comment>
<keyword evidence="2" id="KW-0812">Transmembrane</keyword>
<dbReference type="SUPFAM" id="SSF52540">
    <property type="entry name" value="P-loop containing nucleoside triphosphate hydrolases"/>
    <property type="match status" value="1"/>
</dbReference>
<dbReference type="GO" id="GO:0016787">
    <property type="term" value="F:hydrolase activity"/>
    <property type="evidence" value="ECO:0007669"/>
    <property type="project" value="UniProtKB-KW"/>
</dbReference>
<dbReference type="AlphaFoldDB" id="A0AAE1LSZ2"/>
<dbReference type="EMBL" id="JAHWGI010001403">
    <property type="protein sequence ID" value="KAK3929734.1"/>
    <property type="molecule type" value="Genomic_DNA"/>
</dbReference>
<comment type="caution">
    <text evidence="4">The sequence shown here is derived from an EMBL/GenBank/DDBJ whole genome shotgun (WGS) entry which is preliminary data.</text>
</comment>
<feature type="non-terminal residue" evidence="4">
    <location>
        <position position="1"/>
    </location>
</feature>
<keyword evidence="1" id="KW-0067">ATP-binding</keyword>
<feature type="transmembrane region" description="Helical" evidence="2">
    <location>
        <begin position="12"/>
        <end position="34"/>
    </location>
</feature>
<keyword evidence="1" id="KW-0233">DNA recombination</keyword>
<keyword evidence="2" id="KW-1133">Transmembrane helix</keyword>
<keyword evidence="1" id="KW-0227">DNA damage</keyword>